<comment type="caution">
    <text evidence="1">The sequence shown here is derived from an EMBL/GenBank/DDBJ whole genome shotgun (WGS) entry which is preliminary data.</text>
</comment>
<gene>
    <name evidence="1" type="ORF">Sradi_2335700</name>
</gene>
<proteinExistence type="predicted"/>
<reference evidence="1" key="2">
    <citation type="journal article" date="2024" name="Plant">
        <title>Genomic evolution and insights into agronomic trait innovations of Sesamum species.</title>
        <authorList>
            <person name="Miao H."/>
            <person name="Wang L."/>
            <person name="Qu L."/>
            <person name="Liu H."/>
            <person name="Sun Y."/>
            <person name="Le M."/>
            <person name="Wang Q."/>
            <person name="Wei S."/>
            <person name="Zheng Y."/>
            <person name="Lin W."/>
            <person name="Duan Y."/>
            <person name="Cao H."/>
            <person name="Xiong S."/>
            <person name="Wang X."/>
            <person name="Wei L."/>
            <person name="Li C."/>
            <person name="Ma Q."/>
            <person name="Ju M."/>
            <person name="Zhao R."/>
            <person name="Li G."/>
            <person name="Mu C."/>
            <person name="Tian Q."/>
            <person name="Mei H."/>
            <person name="Zhang T."/>
            <person name="Gao T."/>
            <person name="Zhang H."/>
        </authorList>
    </citation>
    <scope>NUCLEOTIDE SEQUENCE</scope>
    <source>
        <strain evidence="1">G02</strain>
    </source>
</reference>
<dbReference type="InterPro" id="IPR021109">
    <property type="entry name" value="Peptidase_aspartic_dom_sf"/>
</dbReference>
<reference evidence="1" key="1">
    <citation type="submission" date="2020-06" db="EMBL/GenBank/DDBJ databases">
        <authorList>
            <person name="Li T."/>
            <person name="Hu X."/>
            <person name="Zhang T."/>
            <person name="Song X."/>
            <person name="Zhang H."/>
            <person name="Dai N."/>
            <person name="Sheng W."/>
            <person name="Hou X."/>
            <person name="Wei L."/>
        </authorList>
    </citation>
    <scope>NUCLEOTIDE SEQUENCE</scope>
    <source>
        <strain evidence="1">G02</strain>
        <tissue evidence="1">Leaf</tissue>
    </source>
</reference>
<protein>
    <submittedName>
        <fullName evidence="1">Uncharacterized protein</fullName>
    </submittedName>
</protein>
<dbReference type="EMBL" id="JACGWJ010000009">
    <property type="protein sequence ID" value="KAL0399924.1"/>
    <property type="molecule type" value="Genomic_DNA"/>
</dbReference>
<dbReference type="AlphaFoldDB" id="A0AAW2T5B0"/>
<sequence>MKGGVYCKTLKVNGLVGNKEILILINCGSTHCFLDEKVAGTLECELVDSTPMIIKVADRSKILSKRVYPKFSWEVQGHKFLHPVRLLKLGGYDLVLGCDWLSTSNPVELDFHQLKVTLSQGEDKLILRTLPNETRAKFMDTYSLAKLMWRKNLEIKGELFFNHKVLMGRAKDNRELELLQQYDEIFKEPNSLPLERKIEHFVELLPDVIPRKQHPYKYAYD</sequence>
<accession>A0AAW2T5B0</accession>
<dbReference type="Pfam" id="PF08284">
    <property type="entry name" value="RVP_2"/>
    <property type="match status" value="1"/>
</dbReference>
<organism evidence="1">
    <name type="scientific">Sesamum radiatum</name>
    <name type="common">Black benniseed</name>
    <dbReference type="NCBI Taxonomy" id="300843"/>
    <lineage>
        <taxon>Eukaryota</taxon>
        <taxon>Viridiplantae</taxon>
        <taxon>Streptophyta</taxon>
        <taxon>Embryophyta</taxon>
        <taxon>Tracheophyta</taxon>
        <taxon>Spermatophyta</taxon>
        <taxon>Magnoliopsida</taxon>
        <taxon>eudicotyledons</taxon>
        <taxon>Gunneridae</taxon>
        <taxon>Pentapetalae</taxon>
        <taxon>asterids</taxon>
        <taxon>lamiids</taxon>
        <taxon>Lamiales</taxon>
        <taxon>Pedaliaceae</taxon>
        <taxon>Sesamum</taxon>
    </lineage>
</organism>
<evidence type="ECO:0000313" key="1">
    <source>
        <dbReference type="EMBL" id="KAL0399924.1"/>
    </source>
</evidence>
<name>A0AAW2T5B0_SESRA</name>
<dbReference type="SUPFAM" id="SSF50630">
    <property type="entry name" value="Acid proteases"/>
    <property type="match status" value="1"/>
</dbReference>
<dbReference type="Gene3D" id="2.40.70.10">
    <property type="entry name" value="Acid Proteases"/>
    <property type="match status" value="1"/>
</dbReference>
<dbReference type="CDD" id="cd00303">
    <property type="entry name" value="retropepsin_like"/>
    <property type="match status" value="1"/>
</dbReference>